<dbReference type="InterPro" id="IPR023213">
    <property type="entry name" value="CAT-like_dom_sf"/>
</dbReference>
<dbReference type="SUPFAM" id="SSF47005">
    <property type="entry name" value="Peripheral subunit-binding domain of 2-oxo acid dehydrogenase complex"/>
    <property type="match status" value="1"/>
</dbReference>
<dbReference type="Gene3D" id="3.30.559.10">
    <property type="entry name" value="Chloramphenicol acetyltransferase-like domain"/>
    <property type="match status" value="1"/>
</dbReference>
<proteinExistence type="inferred from homology"/>
<protein>
    <submittedName>
        <fullName evidence="3">PDHX</fullName>
    </submittedName>
</protein>
<dbReference type="PANTHER" id="PTHR23151">
    <property type="entry name" value="DIHYDROLIPOAMIDE ACETYL/SUCCINYL-TRANSFERASE-RELATED"/>
    <property type="match status" value="1"/>
</dbReference>
<dbReference type="InterPro" id="IPR045257">
    <property type="entry name" value="E2/Pdx1"/>
</dbReference>
<dbReference type="GO" id="GO:0016746">
    <property type="term" value="F:acyltransferase activity"/>
    <property type="evidence" value="ECO:0007669"/>
    <property type="project" value="InterPro"/>
</dbReference>
<reference evidence="3" key="1">
    <citation type="submission" date="2020-06" db="EMBL/GenBank/DDBJ databases">
        <title>Draft genome of Bugula neritina, a colonial animal packing powerful symbionts and potential medicines.</title>
        <authorList>
            <person name="Rayko M."/>
        </authorList>
    </citation>
    <scope>NUCLEOTIDE SEQUENCE [LARGE SCALE GENOMIC DNA]</scope>
    <source>
        <strain evidence="3">Kwan_BN1</strain>
    </source>
</reference>
<gene>
    <name evidence="3" type="ORF">EB796_012437</name>
</gene>
<dbReference type="PANTHER" id="PTHR23151:SF90">
    <property type="entry name" value="DIHYDROLIPOYLLYSINE-RESIDUE ACETYLTRANSFERASE COMPONENT OF PYRUVATE DEHYDROGENASE COMPLEX, MITOCHONDRIAL-RELATED"/>
    <property type="match status" value="1"/>
</dbReference>
<dbReference type="OrthoDB" id="537444at2759"/>
<comment type="caution">
    <text evidence="3">The sequence shown here is derived from an EMBL/GenBank/DDBJ whole genome shotgun (WGS) entry which is preliminary data.</text>
</comment>
<sequence>MALTKLPGCFANRGAYSYFTPFPHSFSTPVKLILLQHENMRRFSQSLASTASNHRHSHNYKLESSYGPSVRLLLSLYGMQAEQVKATGPHGRLLKGDVLQYITLKKLEPMPIEAISAPVSIPPSTDSAIFSSTSASTLEGFASTKPSPVISNVTLETSEDFIDKELSNMRKTIAKRLTQSKGTIPHIYASVDCTTNKLTETRKQLARDGVKISVNDLIVKACALALQRTPAVNCRLNVNNEVEVLSTIDIAVAVATDTGLITPIVPSANEMSVCDISSMIRELAARGKEGKLQPQEFQGGSLTVSNLGMFGIREFKAVINPPQSCILAVGASQLSLNEGGKPTNTINISLACDGRIIDEVTASKFMSTLKELLENPSSMSL</sequence>
<dbReference type="GO" id="GO:0005739">
    <property type="term" value="C:mitochondrion"/>
    <property type="evidence" value="ECO:0007669"/>
    <property type="project" value="TreeGrafter"/>
</dbReference>
<dbReference type="GO" id="GO:0045254">
    <property type="term" value="C:pyruvate dehydrogenase complex"/>
    <property type="evidence" value="ECO:0007669"/>
    <property type="project" value="InterPro"/>
</dbReference>
<dbReference type="SUPFAM" id="SSF52777">
    <property type="entry name" value="CoA-dependent acyltransferases"/>
    <property type="match status" value="1"/>
</dbReference>
<evidence type="ECO:0000256" key="1">
    <source>
        <dbReference type="ARBA" id="ARBA00007317"/>
    </source>
</evidence>
<dbReference type="AlphaFoldDB" id="A0A7J7JUA1"/>
<dbReference type="GO" id="GO:0006086">
    <property type="term" value="P:pyruvate decarboxylation to acetyl-CoA"/>
    <property type="evidence" value="ECO:0007669"/>
    <property type="project" value="InterPro"/>
</dbReference>
<dbReference type="Pfam" id="PF02817">
    <property type="entry name" value="E3_binding"/>
    <property type="match status" value="1"/>
</dbReference>
<evidence type="ECO:0000313" key="4">
    <source>
        <dbReference type="Proteomes" id="UP000593567"/>
    </source>
</evidence>
<name>A0A7J7JUA1_BUGNE</name>
<dbReference type="Gene3D" id="4.10.320.10">
    <property type="entry name" value="E3-binding domain"/>
    <property type="match status" value="1"/>
</dbReference>
<dbReference type="Proteomes" id="UP000593567">
    <property type="component" value="Unassembled WGS sequence"/>
</dbReference>
<keyword evidence="4" id="KW-1185">Reference proteome</keyword>
<dbReference type="InterPro" id="IPR004167">
    <property type="entry name" value="PSBD"/>
</dbReference>
<accession>A0A7J7JUA1</accession>
<evidence type="ECO:0000259" key="2">
    <source>
        <dbReference type="PROSITE" id="PS51826"/>
    </source>
</evidence>
<organism evidence="3 4">
    <name type="scientific">Bugula neritina</name>
    <name type="common">Brown bryozoan</name>
    <name type="synonym">Sertularia neritina</name>
    <dbReference type="NCBI Taxonomy" id="10212"/>
    <lineage>
        <taxon>Eukaryota</taxon>
        <taxon>Metazoa</taxon>
        <taxon>Spiralia</taxon>
        <taxon>Lophotrochozoa</taxon>
        <taxon>Bryozoa</taxon>
        <taxon>Gymnolaemata</taxon>
        <taxon>Cheilostomatida</taxon>
        <taxon>Flustrina</taxon>
        <taxon>Buguloidea</taxon>
        <taxon>Bugulidae</taxon>
        <taxon>Bugula</taxon>
    </lineage>
</organism>
<dbReference type="PROSITE" id="PS51826">
    <property type="entry name" value="PSBD"/>
    <property type="match status" value="1"/>
</dbReference>
<dbReference type="Pfam" id="PF00198">
    <property type="entry name" value="2-oxoacid_dh"/>
    <property type="match status" value="1"/>
</dbReference>
<evidence type="ECO:0000313" key="3">
    <source>
        <dbReference type="EMBL" id="KAF6029254.1"/>
    </source>
</evidence>
<feature type="domain" description="Peripheral subunit-binding (PSBD)" evidence="2">
    <location>
        <begin position="65"/>
        <end position="102"/>
    </location>
</feature>
<dbReference type="InterPro" id="IPR036625">
    <property type="entry name" value="E3-bd_dom_sf"/>
</dbReference>
<dbReference type="InterPro" id="IPR001078">
    <property type="entry name" value="2-oxoacid_DH_actylTfrase"/>
</dbReference>
<comment type="similarity">
    <text evidence="1">Belongs to the 2-oxoacid dehydrogenase family.</text>
</comment>
<dbReference type="EMBL" id="VXIV02001838">
    <property type="protein sequence ID" value="KAF6029254.1"/>
    <property type="molecule type" value="Genomic_DNA"/>
</dbReference>